<evidence type="ECO:0000313" key="4">
    <source>
        <dbReference type="Proteomes" id="UP000606786"/>
    </source>
</evidence>
<feature type="region of interest" description="Disordered" evidence="2">
    <location>
        <begin position="608"/>
        <end position="646"/>
    </location>
</feature>
<dbReference type="AlphaFoldDB" id="A0A811TZD9"/>
<feature type="compositionally biased region" description="Gly residues" evidence="2">
    <location>
        <begin position="170"/>
        <end position="182"/>
    </location>
</feature>
<feature type="region of interest" description="Disordered" evidence="2">
    <location>
        <begin position="518"/>
        <end position="561"/>
    </location>
</feature>
<name>A0A811TZD9_CERCA</name>
<reference evidence="3" key="1">
    <citation type="submission" date="2020-11" db="EMBL/GenBank/DDBJ databases">
        <authorList>
            <person name="Whitehead M."/>
        </authorList>
    </citation>
    <scope>NUCLEOTIDE SEQUENCE</scope>
    <source>
        <strain evidence="3">EGII</strain>
    </source>
</reference>
<evidence type="ECO:0000256" key="1">
    <source>
        <dbReference type="SAM" id="Coils"/>
    </source>
</evidence>
<feature type="compositionally biased region" description="Low complexity" evidence="2">
    <location>
        <begin position="790"/>
        <end position="806"/>
    </location>
</feature>
<feature type="region of interest" description="Disordered" evidence="2">
    <location>
        <begin position="328"/>
        <end position="347"/>
    </location>
</feature>
<feature type="compositionally biased region" description="Polar residues" evidence="2">
    <location>
        <begin position="868"/>
        <end position="881"/>
    </location>
</feature>
<accession>A0A811TZD9</accession>
<sequence>MQLLWNNNMYPQSELDNYKLQVDLLQEKLKQSEENRQQLQKELQQILQRRCEHDKSVRAKIRQKYQSFVDEQERRNERNKILMQMLERIDQQSAALSARSERLKMMKLQYERYFAKLMQTQPVRCIPGATELNIGVAADAVPISAVSASTQIPVLLPAQPANSTLPTNAFGGGENSVHGGGQPAQPITASNEPQPAALTPRMWTFAMATPTPAGLLLTGPTPPAMPTASLPTATTPYEFLQYPLGYAPILQQPIHQQAHYTAPTSYRTSLYGNRANNPPQTHNDLLREKKLSFTSSYVPTAEAATSTEFPMLANESHNTNSDLLETPNLISKPHDSNEVENSQAEGSSNIHRAVHTLPLQTPTSATDEPLSQQIDYDFKAYEQSPDAKASEPSSGLTEVRNKLSEVHLEDDENSNDVSTYMNRTPIGNFEKPSMITSTPYSYEGTKDKPKVVLSATEDGEGGEHSTLSTAEDHLKKFAEIERIYGPIFTEEENDNADLTGIDYQQGLKEYKPFSEIINPKSNLTEDKPTVSTVESMENQSSWQSHTGSIENAPSSTSASISTASKPVSIDNIENAIYGELVNPHLSEPKAPNMGNAAQGFFTELLGQQDPTQETDDMEKVSSQKSEQTAKRVLETSTPTTNTDKKISVDDVAGLEYKTEASLSETQNQAAYDTSDAEAYLPTSTPTTAGVYGAAETTNNYAEYPTEQTIDPNATDASNLDQQEQQSDYAQQDYGNYDPSQYGNYDPNAYPGYIYDEASGQYVVDPQYVAGDGSTMDVAYAAPDYGEQVPHEQQQQQQLDYQNAQSQEVSYGYEESTLPTPPATTADVTEPEHSAAAETSIKPTSEPASADPVATPAAVSAPKVLKPTSILSTAEKNATQTDAQKKKKRVNFVDSSETDDSSGAKLPGVGAATVGGSESDFDFSSGAETSVG</sequence>
<gene>
    <name evidence="3" type="ORF">CCAP1982_LOCUS982</name>
</gene>
<feature type="compositionally biased region" description="Low complexity" evidence="2">
    <location>
        <begin position="914"/>
        <end position="925"/>
    </location>
</feature>
<protein>
    <submittedName>
        <fullName evidence="3">(Mediterranean fruit fly) hypothetical protein</fullName>
    </submittedName>
</protein>
<feature type="region of interest" description="Disordered" evidence="2">
    <location>
        <begin position="780"/>
        <end position="931"/>
    </location>
</feature>
<feature type="compositionally biased region" description="Polar residues" evidence="2">
    <location>
        <begin position="529"/>
        <end position="553"/>
    </location>
</feature>
<feature type="compositionally biased region" description="Polar residues" evidence="2">
    <location>
        <begin position="660"/>
        <end position="671"/>
    </location>
</feature>
<feature type="compositionally biased region" description="Low complexity" evidence="2">
    <location>
        <begin position="720"/>
        <end position="732"/>
    </location>
</feature>
<feature type="region of interest" description="Disordered" evidence="2">
    <location>
        <begin position="658"/>
        <end position="748"/>
    </location>
</feature>
<feature type="coiled-coil region" evidence="1">
    <location>
        <begin position="15"/>
        <end position="49"/>
    </location>
</feature>
<feature type="compositionally biased region" description="Basic and acidic residues" evidence="2">
    <location>
        <begin position="617"/>
        <end position="633"/>
    </location>
</feature>
<keyword evidence="4" id="KW-1185">Reference proteome</keyword>
<comment type="caution">
    <text evidence="3">The sequence shown here is derived from an EMBL/GenBank/DDBJ whole genome shotgun (WGS) entry which is preliminary data.</text>
</comment>
<evidence type="ECO:0000313" key="3">
    <source>
        <dbReference type="EMBL" id="CAD6992099.1"/>
    </source>
</evidence>
<organism evidence="3 4">
    <name type="scientific">Ceratitis capitata</name>
    <name type="common">Mediterranean fruit fly</name>
    <name type="synonym">Tephritis capitata</name>
    <dbReference type="NCBI Taxonomy" id="7213"/>
    <lineage>
        <taxon>Eukaryota</taxon>
        <taxon>Metazoa</taxon>
        <taxon>Ecdysozoa</taxon>
        <taxon>Arthropoda</taxon>
        <taxon>Hexapoda</taxon>
        <taxon>Insecta</taxon>
        <taxon>Pterygota</taxon>
        <taxon>Neoptera</taxon>
        <taxon>Endopterygota</taxon>
        <taxon>Diptera</taxon>
        <taxon>Brachycera</taxon>
        <taxon>Muscomorpha</taxon>
        <taxon>Tephritoidea</taxon>
        <taxon>Tephritidae</taxon>
        <taxon>Ceratitis</taxon>
        <taxon>Ceratitis</taxon>
    </lineage>
</organism>
<keyword evidence="1" id="KW-0175">Coiled coil</keyword>
<dbReference type="EMBL" id="CAJHJT010000001">
    <property type="protein sequence ID" value="CAD6992099.1"/>
    <property type="molecule type" value="Genomic_DNA"/>
</dbReference>
<evidence type="ECO:0000256" key="2">
    <source>
        <dbReference type="SAM" id="MobiDB-lite"/>
    </source>
</evidence>
<proteinExistence type="predicted"/>
<dbReference type="Proteomes" id="UP000606786">
    <property type="component" value="Unassembled WGS sequence"/>
</dbReference>
<feature type="compositionally biased region" description="Polar residues" evidence="2">
    <location>
        <begin position="695"/>
        <end position="719"/>
    </location>
</feature>
<dbReference type="OrthoDB" id="8015657at2759"/>
<feature type="region of interest" description="Disordered" evidence="2">
    <location>
        <begin position="169"/>
        <end position="194"/>
    </location>
</feature>